<evidence type="ECO:0000313" key="2">
    <source>
        <dbReference type="Proteomes" id="UP000285326"/>
    </source>
</evidence>
<dbReference type="AlphaFoldDB" id="A0A420IZE8"/>
<feature type="non-terminal residue" evidence="1">
    <location>
        <position position="1"/>
    </location>
</feature>
<comment type="caution">
    <text evidence="1">The sequence shown here is derived from an EMBL/GenBank/DDBJ whole genome shotgun (WGS) entry which is preliminary data.</text>
</comment>
<dbReference type="EMBL" id="MCBS01019868">
    <property type="protein sequence ID" value="RKF79898.1"/>
    <property type="molecule type" value="Genomic_DNA"/>
</dbReference>
<reference evidence="1 2" key="1">
    <citation type="journal article" date="2018" name="BMC Genomics">
        <title>Comparative genome analyses reveal sequence features reflecting distinct modes of host-adaptation between dicot and monocot powdery mildew.</title>
        <authorList>
            <person name="Wu Y."/>
            <person name="Ma X."/>
            <person name="Pan Z."/>
            <person name="Kale S.D."/>
            <person name="Song Y."/>
            <person name="King H."/>
            <person name="Zhang Q."/>
            <person name="Presley C."/>
            <person name="Deng X."/>
            <person name="Wei C.I."/>
            <person name="Xiao S."/>
        </authorList>
    </citation>
    <scope>NUCLEOTIDE SEQUENCE [LARGE SCALE GENOMIC DNA]</scope>
    <source>
        <strain evidence="1">UMSG1</strain>
    </source>
</reference>
<sequence length="156" mass="18673">YQGVSACRYAISSPHSKIGEPLNNYQTSITGYKEKKKSTQKTGHQNDYFTDRRYYRSEQNSRHSWKHTNDKREAAKLKLRDSPKDKLNSRHIENDRFHKRYRHYVECEGEDVIDNDGIESFENVFNALKVEIQNQLKEREYDDMETFFTSFSEINF</sequence>
<protein>
    <submittedName>
        <fullName evidence="1">Uncharacterized protein</fullName>
    </submittedName>
</protein>
<proteinExistence type="predicted"/>
<dbReference type="Proteomes" id="UP000285326">
    <property type="component" value="Unassembled WGS sequence"/>
</dbReference>
<gene>
    <name evidence="1" type="ORF">GcM1_198012</name>
</gene>
<evidence type="ECO:0000313" key="1">
    <source>
        <dbReference type="EMBL" id="RKF79898.1"/>
    </source>
</evidence>
<accession>A0A420IZE8</accession>
<organism evidence="1 2">
    <name type="scientific">Golovinomyces cichoracearum</name>
    <dbReference type="NCBI Taxonomy" id="62708"/>
    <lineage>
        <taxon>Eukaryota</taxon>
        <taxon>Fungi</taxon>
        <taxon>Dikarya</taxon>
        <taxon>Ascomycota</taxon>
        <taxon>Pezizomycotina</taxon>
        <taxon>Leotiomycetes</taxon>
        <taxon>Erysiphales</taxon>
        <taxon>Erysiphaceae</taxon>
        <taxon>Golovinomyces</taxon>
    </lineage>
</organism>
<name>A0A420IZE8_9PEZI</name>